<dbReference type="EMBL" id="VSSQ01025816">
    <property type="protein sequence ID" value="MPM74211.1"/>
    <property type="molecule type" value="Genomic_DNA"/>
</dbReference>
<organism evidence="1">
    <name type="scientific">bioreactor metagenome</name>
    <dbReference type="NCBI Taxonomy" id="1076179"/>
    <lineage>
        <taxon>unclassified sequences</taxon>
        <taxon>metagenomes</taxon>
        <taxon>ecological metagenomes</taxon>
    </lineage>
</organism>
<accession>A0A645CBA5</accession>
<dbReference type="AlphaFoldDB" id="A0A645CBA5"/>
<reference evidence="1" key="1">
    <citation type="submission" date="2019-08" db="EMBL/GenBank/DDBJ databases">
        <authorList>
            <person name="Kucharzyk K."/>
            <person name="Murdoch R.W."/>
            <person name="Higgins S."/>
            <person name="Loffler F."/>
        </authorList>
    </citation>
    <scope>NUCLEOTIDE SEQUENCE</scope>
</reference>
<protein>
    <submittedName>
        <fullName evidence="1">Uncharacterized protein</fullName>
    </submittedName>
</protein>
<comment type="caution">
    <text evidence="1">The sequence shown here is derived from an EMBL/GenBank/DDBJ whole genome shotgun (WGS) entry which is preliminary data.</text>
</comment>
<evidence type="ECO:0000313" key="1">
    <source>
        <dbReference type="EMBL" id="MPM74211.1"/>
    </source>
</evidence>
<name>A0A645CBA5_9ZZZZ</name>
<sequence>MQEENIYTEMAQIYDNIQTKFTEGLRSIISNSQVKRSVIEKIGPERIASLNIKWLGLPLVSKQKDDFYNQHEISGGWLVVTHSATITK</sequence>
<gene>
    <name evidence="1" type="ORF">SDC9_121196</name>
</gene>
<proteinExistence type="predicted"/>